<protein>
    <submittedName>
        <fullName evidence="4">LysM domain</fullName>
    </submittedName>
</protein>
<name>A0A8S5PXM4_9CAUD</name>
<dbReference type="CDD" id="cd00118">
    <property type="entry name" value="LysM"/>
    <property type="match status" value="1"/>
</dbReference>
<accession>A0A8S5PXM4</accession>
<dbReference type="SMART" id="SM00257">
    <property type="entry name" value="LysM"/>
    <property type="match status" value="1"/>
</dbReference>
<evidence type="ECO:0000256" key="1">
    <source>
        <dbReference type="SAM" id="Coils"/>
    </source>
</evidence>
<dbReference type="InterPro" id="IPR018392">
    <property type="entry name" value="LysM"/>
</dbReference>
<dbReference type="Gene3D" id="3.10.350.10">
    <property type="entry name" value="LysM domain"/>
    <property type="match status" value="1"/>
</dbReference>
<evidence type="ECO:0000256" key="2">
    <source>
        <dbReference type="SAM" id="MobiDB-lite"/>
    </source>
</evidence>
<reference evidence="4" key="1">
    <citation type="journal article" date="2021" name="Proc. Natl. Acad. Sci. U.S.A.">
        <title>A Catalog of Tens of Thousands of Viruses from Human Metagenomes Reveals Hidden Associations with Chronic Diseases.</title>
        <authorList>
            <person name="Tisza M.J."/>
            <person name="Buck C.B."/>
        </authorList>
    </citation>
    <scope>NUCLEOTIDE SEQUENCE</scope>
    <source>
        <strain evidence="4">CtWiL39</strain>
    </source>
</reference>
<organism evidence="4">
    <name type="scientific">Myoviridae sp. ctWiL39</name>
    <dbReference type="NCBI Taxonomy" id="2825120"/>
    <lineage>
        <taxon>Viruses</taxon>
        <taxon>Duplodnaviria</taxon>
        <taxon>Heunggongvirae</taxon>
        <taxon>Uroviricota</taxon>
        <taxon>Caudoviricetes</taxon>
    </lineage>
</organism>
<evidence type="ECO:0000259" key="3">
    <source>
        <dbReference type="PROSITE" id="PS51782"/>
    </source>
</evidence>
<keyword evidence="1" id="KW-0175">Coiled coil</keyword>
<feature type="coiled-coil region" evidence="1">
    <location>
        <begin position="128"/>
        <end position="159"/>
    </location>
</feature>
<dbReference type="PROSITE" id="PS51782">
    <property type="entry name" value="LYSM"/>
    <property type="match status" value="1"/>
</dbReference>
<dbReference type="Pfam" id="PF01476">
    <property type="entry name" value="LysM"/>
    <property type="match status" value="1"/>
</dbReference>
<sequence>MAGYTIKKGDTLSKIARAYGTTVENLAKANNISNVNRIRAGGTLNIPGNDGVTFGDADVQLEPDYTPGQGTTQTGAASRTLNTSMAQTVAGQAADPSAILGLMQQLQYPQYSAPDLSGAYTAAGNQYASALEAAYQAQKAQLEKQQADLGKQYEALRSREYVNRRLSAIGNNEMLAAQGLAGSLYAGPQSGVSESSRIAQDVALRSNLSNISAQEQAQIDAIAAEIIQAGYTKDIQTAQYLAELSIKQAEAQAEQANRMYQSQLGGYNAQMGMYETLLGDYYNRESLKMQQEAHDLEQAMGKLQLSQAQKKASRSGRSGSKLSSDGTALARKIMYTIDPATPDYKLGNTINELRGTLGSYSGQYTQEAINEANHLLYESAVAEGMSRNSGGRMNYGGGKYTMSTR</sequence>
<dbReference type="SUPFAM" id="SSF54106">
    <property type="entry name" value="LysM domain"/>
    <property type="match status" value="1"/>
</dbReference>
<dbReference type="GO" id="GO:0008932">
    <property type="term" value="F:lytic endotransglycosylase activity"/>
    <property type="evidence" value="ECO:0007669"/>
    <property type="project" value="TreeGrafter"/>
</dbReference>
<feature type="compositionally biased region" description="Low complexity" evidence="2">
    <location>
        <begin position="315"/>
        <end position="324"/>
    </location>
</feature>
<dbReference type="PANTHER" id="PTHR33734:SF22">
    <property type="entry name" value="MEMBRANE-BOUND LYTIC MUREIN TRANSGLYCOSYLASE D"/>
    <property type="match status" value="1"/>
</dbReference>
<dbReference type="EMBL" id="BK015531">
    <property type="protein sequence ID" value="DAE11345.1"/>
    <property type="molecule type" value="Genomic_DNA"/>
</dbReference>
<proteinExistence type="predicted"/>
<dbReference type="InterPro" id="IPR036779">
    <property type="entry name" value="LysM_dom_sf"/>
</dbReference>
<evidence type="ECO:0000313" key="4">
    <source>
        <dbReference type="EMBL" id="DAE11345.1"/>
    </source>
</evidence>
<feature type="domain" description="LysM" evidence="3">
    <location>
        <begin position="2"/>
        <end position="46"/>
    </location>
</feature>
<feature type="region of interest" description="Disordered" evidence="2">
    <location>
        <begin position="305"/>
        <end position="325"/>
    </location>
</feature>
<dbReference type="PANTHER" id="PTHR33734">
    <property type="entry name" value="LYSM DOMAIN-CONTAINING GPI-ANCHORED PROTEIN 2"/>
    <property type="match status" value="1"/>
</dbReference>